<name>A0A4P9ZT27_9FUNG</name>
<reference evidence="3" key="1">
    <citation type="journal article" date="2018" name="Nat. Microbiol.">
        <title>Leveraging single-cell genomics to expand the fungal tree of life.</title>
        <authorList>
            <person name="Ahrendt S.R."/>
            <person name="Quandt C.A."/>
            <person name="Ciobanu D."/>
            <person name="Clum A."/>
            <person name="Salamov A."/>
            <person name="Andreopoulos B."/>
            <person name="Cheng J.F."/>
            <person name="Woyke T."/>
            <person name="Pelin A."/>
            <person name="Henrissat B."/>
            <person name="Reynolds N.K."/>
            <person name="Benny G.L."/>
            <person name="Smith M.E."/>
            <person name="James T.Y."/>
            <person name="Grigoriev I.V."/>
        </authorList>
    </citation>
    <scope>NUCLEOTIDE SEQUENCE [LARGE SCALE GENOMIC DNA]</scope>
    <source>
        <strain evidence="3">RSA 468</strain>
    </source>
</reference>
<evidence type="ECO:0008006" key="4">
    <source>
        <dbReference type="Google" id="ProtNLM"/>
    </source>
</evidence>
<dbReference type="Proteomes" id="UP000268162">
    <property type="component" value="Unassembled WGS sequence"/>
</dbReference>
<evidence type="ECO:0000313" key="3">
    <source>
        <dbReference type="Proteomes" id="UP000268162"/>
    </source>
</evidence>
<evidence type="ECO:0000313" key="2">
    <source>
        <dbReference type="EMBL" id="RKP35882.1"/>
    </source>
</evidence>
<feature type="chain" id="PRO_5020303635" description="Glutaredoxin-like protein" evidence="1">
    <location>
        <begin position="24"/>
        <end position="76"/>
    </location>
</feature>
<dbReference type="EMBL" id="ML002765">
    <property type="protein sequence ID" value="RKP35882.1"/>
    <property type="molecule type" value="Genomic_DNA"/>
</dbReference>
<dbReference type="STRING" id="215637.A0A4P9ZT27"/>
<dbReference type="SUPFAM" id="SSF52833">
    <property type="entry name" value="Thioredoxin-like"/>
    <property type="match status" value="1"/>
</dbReference>
<sequence length="76" mass="8747">MASSRKLLLTLFTSTTCSLCSEAKRSLLEIRKVNQARCQKYVFDIPVLYINDKFVMQHRIDQPRLLELLKGASKST</sequence>
<dbReference type="Gene3D" id="3.40.30.10">
    <property type="entry name" value="Glutaredoxin"/>
    <property type="match status" value="1"/>
</dbReference>
<keyword evidence="1" id="KW-0732">Signal</keyword>
<accession>A0A4P9ZT27</accession>
<dbReference type="InterPro" id="IPR036249">
    <property type="entry name" value="Thioredoxin-like_sf"/>
</dbReference>
<feature type="signal peptide" evidence="1">
    <location>
        <begin position="1"/>
        <end position="23"/>
    </location>
</feature>
<dbReference type="AlphaFoldDB" id="A0A4P9ZT27"/>
<gene>
    <name evidence="2" type="ORF">BJ085DRAFT_41299</name>
</gene>
<organism evidence="2 3">
    <name type="scientific">Dimargaris cristalligena</name>
    <dbReference type="NCBI Taxonomy" id="215637"/>
    <lineage>
        <taxon>Eukaryota</taxon>
        <taxon>Fungi</taxon>
        <taxon>Fungi incertae sedis</taxon>
        <taxon>Zoopagomycota</taxon>
        <taxon>Kickxellomycotina</taxon>
        <taxon>Dimargaritomycetes</taxon>
        <taxon>Dimargaritales</taxon>
        <taxon>Dimargaritaceae</taxon>
        <taxon>Dimargaris</taxon>
    </lineage>
</organism>
<evidence type="ECO:0000256" key="1">
    <source>
        <dbReference type="SAM" id="SignalP"/>
    </source>
</evidence>
<keyword evidence="3" id="KW-1185">Reference proteome</keyword>
<protein>
    <recommendedName>
        <fullName evidence="4">Glutaredoxin-like protein</fullName>
    </recommendedName>
</protein>
<proteinExistence type="predicted"/>